<dbReference type="InterPro" id="IPR004360">
    <property type="entry name" value="Glyas_Fos-R_dOase_dom"/>
</dbReference>
<reference evidence="2" key="1">
    <citation type="submission" date="2017-12" db="EMBL/GenBank/DDBJ databases">
        <title>Gene loss provides genomic basis for host adaptation in cereal stripe rust fungi.</title>
        <authorList>
            <person name="Xia C."/>
        </authorList>
    </citation>
    <scope>NUCLEOTIDE SEQUENCE [LARGE SCALE GENOMIC DNA]</scope>
    <source>
        <strain evidence="2">93-210</strain>
    </source>
</reference>
<dbReference type="PANTHER" id="PTHR10374">
    <property type="entry name" value="LACTOYLGLUTATHIONE LYASE GLYOXALASE I"/>
    <property type="match status" value="1"/>
</dbReference>
<dbReference type="VEuPathDB" id="FungiDB:PSTT_13613"/>
<dbReference type="AlphaFoldDB" id="A0A2S4URB5"/>
<keyword evidence="3" id="KW-1185">Reference proteome</keyword>
<accession>A0A2S4URB5</accession>
<name>A0A2S4URB5_9BASI</name>
<dbReference type="SUPFAM" id="SSF54593">
    <property type="entry name" value="Glyoxalase/Bleomycin resistance protein/Dihydroxybiphenyl dioxygenase"/>
    <property type="match status" value="1"/>
</dbReference>
<evidence type="ECO:0000313" key="3">
    <source>
        <dbReference type="Proteomes" id="UP000239156"/>
    </source>
</evidence>
<dbReference type="PANTHER" id="PTHR10374:SF30">
    <property type="entry name" value="LACTOYLGLUTATHIONE LYASE"/>
    <property type="match status" value="1"/>
</dbReference>
<proteinExistence type="predicted"/>
<evidence type="ECO:0000259" key="1">
    <source>
        <dbReference type="PROSITE" id="PS51819"/>
    </source>
</evidence>
<dbReference type="VEuPathDB" id="FungiDB:PSHT_05161"/>
<dbReference type="CDD" id="cd07233">
    <property type="entry name" value="GlxI_Zn"/>
    <property type="match status" value="1"/>
</dbReference>
<organism evidence="2 3">
    <name type="scientific">Puccinia striiformis</name>
    <dbReference type="NCBI Taxonomy" id="27350"/>
    <lineage>
        <taxon>Eukaryota</taxon>
        <taxon>Fungi</taxon>
        <taxon>Dikarya</taxon>
        <taxon>Basidiomycota</taxon>
        <taxon>Pucciniomycotina</taxon>
        <taxon>Pucciniomycetes</taxon>
        <taxon>Pucciniales</taxon>
        <taxon>Pucciniaceae</taxon>
        <taxon>Puccinia</taxon>
    </lineage>
</organism>
<dbReference type="EMBL" id="PKSL01000193">
    <property type="protein sequence ID" value="POV99786.1"/>
    <property type="molecule type" value="Genomic_DNA"/>
</dbReference>
<dbReference type="InterPro" id="IPR029068">
    <property type="entry name" value="Glyas_Bleomycin-R_OHBP_Dase"/>
</dbReference>
<dbReference type="Pfam" id="PF00903">
    <property type="entry name" value="Glyoxalase"/>
    <property type="match status" value="1"/>
</dbReference>
<dbReference type="Proteomes" id="UP000239156">
    <property type="component" value="Unassembled WGS sequence"/>
</dbReference>
<feature type="domain" description="VOC" evidence="1">
    <location>
        <begin position="1"/>
        <end position="129"/>
    </location>
</feature>
<comment type="caution">
    <text evidence="2">The sequence shown here is derived from an EMBL/GenBank/DDBJ whole genome shotgun (WGS) entry which is preliminary data.</text>
</comment>
<dbReference type="PROSITE" id="PS51819">
    <property type="entry name" value="VOC"/>
    <property type="match status" value="1"/>
</dbReference>
<gene>
    <name evidence="2" type="ORF">PSTT_13613</name>
</gene>
<dbReference type="Gene3D" id="3.10.180.10">
    <property type="entry name" value="2,3-Dihydroxybiphenyl 1,2-Dioxygenase, domain 1"/>
    <property type="match status" value="1"/>
</dbReference>
<dbReference type="InterPro" id="IPR037523">
    <property type="entry name" value="VOC_core"/>
</dbReference>
<evidence type="ECO:0000313" key="2">
    <source>
        <dbReference type="EMBL" id="POV99786.1"/>
    </source>
</evidence>
<protein>
    <recommendedName>
        <fullName evidence="1">VOC domain-containing protein</fullName>
    </recommendedName>
</protein>
<sequence length="217" mass="24035">MQLLHKMEFEPAKFTNYFLGFPVSDQDSKSAGPLRREGVLELCHNWGTESDDSFSGYHNGNKSPQGFGHLAITCDDIEKTCAYFEEKQVKFQKNLNDGQLKGIDCSATSVGTHGLWADPDGYWIAEILVPDEVKTACPDRVMCAELSSGPVYQQKSLRTISSINRRMIGNTQITSCAGACGKSAKIIRSIRLTNNDVTILGNQRMQQDLTVSEENSM</sequence>